<comment type="caution">
    <text evidence="3">The sequence shown here is derived from an EMBL/GenBank/DDBJ whole genome shotgun (WGS) entry which is preliminary data.</text>
</comment>
<feature type="compositionally biased region" description="Polar residues" evidence="1">
    <location>
        <begin position="163"/>
        <end position="174"/>
    </location>
</feature>
<reference evidence="3" key="1">
    <citation type="submission" date="2020-10" db="EMBL/GenBank/DDBJ databases">
        <authorList>
            <person name="Han B."/>
            <person name="Lu T."/>
            <person name="Zhao Q."/>
            <person name="Huang X."/>
            <person name="Zhao Y."/>
        </authorList>
    </citation>
    <scope>NUCLEOTIDE SEQUENCE</scope>
</reference>
<feature type="region of interest" description="Disordered" evidence="1">
    <location>
        <begin position="144"/>
        <end position="183"/>
    </location>
</feature>
<dbReference type="PROSITE" id="PS51140">
    <property type="entry name" value="CUE"/>
    <property type="match status" value="1"/>
</dbReference>
<dbReference type="InterPro" id="IPR041806">
    <property type="entry name" value="CID5/6/7_CUE"/>
</dbReference>
<accession>A0A811S467</accession>
<dbReference type="AlphaFoldDB" id="A0A811S467"/>
<dbReference type="InterPro" id="IPR009060">
    <property type="entry name" value="UBA-like_sf"/>
</dbReference>
<organism evidence="3 4">
    <name type="scientific">Miscanthus lutarioriparius</name>
    <dbReference type="NCBI Taxonomy" id="422564"/>
    <lineage>
        <taxon>Eukaryota</taxon>
        <taxon>Viridiplantae</taxon>
        <taxon>Streptophyta</taxon>
        <taxon>Embryophyta</taxon>
        <taxon>Tracheophyta</taxon>
        <taxon>Spermatophyta</taxon>
        <taxon>Magnoliopsida</taxon>
        <taxon>Liliopsida</taxon>
        <taxon>Poales</taxon>
        <taxon>Poaceae</taxon>
        <taxon>PACMAD clade</taxon>
        <taxon>Panicoideae</taxon>
        <taxon>Andropogonodae</taxon>
        <taxon>Andropogoneae</taxon>
        <taxon>Saccharinae</taxon>
        <taxon>Miscanthus</taxon>
    </lineage>
</organism>
<dbReference type="Pfam" id="PF02845">
    <property type="entry name" value="CUE"/>
    <property type="match status" value="1"/>
</dbReference>
<protein>
    <recommendedName>
        <fullName evidence="2">CUE domain-containing protein</fullName>
    </recommendedName>
</protein>
<keyword evidence="4" id="KW-1185">Reference proteome</keyword>
<dbReference type="GO" id="GO:0043130">
    <property type="term" value="F:ubiquitin binding"/>
    <property type="evidence" value="ECO:0007669"/>
    <property type="project" value="InterPro"/>
</dbReference>
<dbReference type="Proteomes" id="UP000604825">
    <property type="component" value="Unassembled WGS sequence"/>
</dbReference>
<dbReference type="PANTHER" id="PTHR37252:SF3">
    <property type="entry name" value="POLYADENYLATE-BINDING PROTEIN-INTERACTING PROTEIN 6"/>
    <property type="match status" value="1"/>
</dbReference>
<name>A0A811S467_9POAL</name>
<dbReference type="SUPFAM" id="SSF46934">
    <property type="entry name" value="UBA-like"/>
    <property type="match status" value="1"/>
</dbReference>
<evidence type="ECO:0000256" key="1">
    <source>
        <dbReference type="SAM" id="MobiDB-lite"/>
    </source>
</evidence>
<gene>
    <name evidence="3" type="ORF">NCGR_LOCUS59564</name>
</gene>
<dbReference type="CDD" id="cd14371">
    <property type="entry name" value="CUE_CID7_like"/>
    <property type="match status" value="1"/>
</dbReference>
<dbReference type="InterPro" id="IPR003892">
    <property type="entry name" value="CUE"/>
</dbReference>
<dbReference type="InterPro" id="IPR038981">
    <property type="entry name" value="CID5/CID6"/>
</dbReference>
<dbReference type="Pfam" id="PF07145">
    <property type="entry name" value="PAM2"/>
    <property type="match status" value="1"/>
</dbReference>
<dbReference type="OrthoDB" id="675902at2759"/>
<dbReference type="Gene3D" id="1.10.8.10">
    <property type="entry name" value="DNA helicase RuvA subunit, C-terminal domain"/>
    <property type="match status" value="1"/>
</dbReference>
<dbReference type="InterPro" id="IPR009818">
    <property type="entry name" value="PAM2_motif"/>
</dbReference>
<dbReference type="PANTHER" id="PTHR37252">
    <property type="entry name" value="POLYADENYLATE-BINDING PROTEIN-INTERACTING PROTEIN 6"/>
    <property type="match status" value="1"/>
</dbReference>
<evidence type="ECO:0000259" key="2">
    <source>
        <dbReference type="PROSITE" id="PS51140"/>
    </source>
</evidence>
<feature type="domain" description="CUE" evidence="2">
    <location>
        <begin position="90"/>
        <end position="133"/>
    </location>
</feature>
<dbReference type="EMBL" id="CAJGYO010000018">
    <property type="protein sequence ID" value="CAD6335466.1"/>
    <property type="molecule type" value="Genomic_DNA"/>
</dbReference>
<sequence>MEGSFQLNPNASPFIPGSLGSFAHKAPEKQGGETKDFSSGSVGFELSDLLYSYEYTESSAGLIISAGSSSKGEASGSSFDPSQHEENDIDELALANMVFSMFPNVSTDFIDELLKANDFDINLTVDMLHELNLQDMLHDDAEATNDLHNGQGVPGADYHNAEVSESSSKMSQDLQNEKPATSDVKSLLPKFSVINLLQNDLGLPGDEKSAGTSVAK</sequence>
<evidence type="ECO:0000313" key="4">
    <source>
        <dbReference type="Proteomes" id="UP000604825"/>
    </source>
</evidence>
<proteinExistence type="predicted"/>
<evidence type="ECO:0000313" key="3">
    <source>
        <dbReference type="EMBL" id="CAD6335466.1"/>
    </source>
</evidence>